<name>A0A4Y9SDU3_9BURK</name>
<dbReference type="AlphaFoldDB" id="A0A4Y9SDU3"/>
<evidence type="ECO:0000313" key="2">
    <source>
        <dbReference type="Proteomes" id="UP000297729"/>
    </source>
</evidence>
<dbReference type="EMBL" id="SPVG01000191">
    <property type="protein sequence ID" value="TFW18034.1"/>
    <property type="molecule type" value="Genomic_DNA"/>
</dbReference>
<dbReference type="PROSITE" id="PS51257">
    <property type="entry name" value="PROKAR_LIPOPROTEIN"/>
    <property type="match status" value="1"/>
</dbReference>
<reference evidence="1 2" key="1">
    <citation type="submission" date="2019-03" db="EMBL/GenBank/DDBJ databases">
        <title>Draft Genome Sequence of Duganella callidus sp. nov., a Novel Duganella Species Isolated from Cultivated Soil.</title>
        <authorList>
            <person name="Raths R."/>
            <person name="Peta V."/>
            <person name="Bucking H."/>
        </authorList>
    </citation>
    <scope>NUCLEOTIDE SEQUENCE [LARGE SCALE GENOMIC DNA]</scope>
    <source>
        <strain evidence="1 2">DN04</strain>
    </source>
</reference>
<dbReference type="Proteomes" id="UP000297729">
    <property type="component" value="Unassembled WGS sequence"/>
</dbReference>
<evidence type="ECO:0000313" key="1">
    <source>
        <dbReference type="EMBL" id="TFW18034.1"/>
    </source>
</evidence>
<dbReference type="RefSeq" id="WP_135203218.1">
    <property type="nucleotide sequence ID" value="NZ_SPVG01000191.1"/>
</dbReference>
<proteinExistence type="predicted"/>
<organism evidence="1 2">
    <name type="scientific">Duganella callida</name>
    <dbReference type="NCBI Taxonomy" id="2561932"/>
    <lineage>
        <taxon>Bacteria</taxon>
        <taxon>Pseudomonadati</taxon>
        <taxon>Pseudomonadota</taxon>
        <taxon>Betaproteobacteria</taxon>
        <taxon>Burkholderiales</taxon>
        <taxon>Oxalobacteraceae</taxon>
        <taxon>Telluria group</taxon>
        <taxon>Duganella</taxon>
    </lineage>
</organism>
<comment type="caution">
    <text evidence="1">The sequence shown here is derived from an EMBL/GenBank/DDBJ whole genome shotgun (WGS) entry which is preliminary data.</text>
</comment>
<gene>
    <name evidence="1" type="ORF">E4L98_19575</name>
</gene>
<protein>
    <recommendedName>
        <fullName evidence="3">Lipoprotein</fullName>
    </recommendedName>
</protein>
<accession>A0A4Y9SDU3</accession>
<keyword evidence="2" id="KW-1185">Reference proteome</keyword>
<sequence>MQCISFRSIFKFFAVAMSIMGCSTPQKMSADQLTSIGVSAGNTYWSVEQKLASSGYQCFVSGAKRENFDCTEKEGFFPSCILRVEFSVDESNVVSSLRIAEPACIGTP</sequence>
<evidence type="ECO:0008006" key="3">
    <source>
        <dbReference type="Google" id="ProtNLM"/>
    </source>
</evidence>